<name>G3B3B0_CANTC</name>
<protein>
    <submittedName>
        <fullName evidence="1">Uncharacterized protein</fullName>
    </submittedName>
</protein>
<evidence type="ECO:0000313" key="2">
    <source>
        <dbReference type="Proteomes" id="UP000000707"/>
    </source>
</evidence>
<reference evidence="1 2" key="1">
    <citation type="journal article" date="2011" name="Proc. Natl. Acad. Sci. U.S.A.">
        <title>Comparative genomics of xylose-fermenting fungi for enhanced biofuel production.</title>
        <authorList>
            <person name="Wohlbach D.J."/>
            <person name="Kuo A."/>
            <person name="Sato T.K."/>
            <person name="Potts K.M."/>
            <person name="Salamov A.A."/>
            <person name="LaButti K.M."/>
            <person name="Sun H."/>
            <person name="Clum A."/>
            <person name="Pangilinan J.L."/>
            <person name="Lindquist E.A."/>
            <person name="Lucas S."/>
            <person name="Lapidus A."/>
            <person name="Jin M."/>
            <person name="Gunawan C."/>
            <person name="Balan V."/>
            <person name="Dale B.E."/>
            <person name="Jeffries T.W."/>
            <person name="Zinkel R."/>
            <person name="Barry K.W."/>
            <person name="Grigoriev I.V."/>
            <person name="Gasch A.P."/>
        </authorList>
    </citation>
    <scope>NUCLEOTIDE SEQUENCE [LARGE SCALE GENOMIC DNA]</scope>
    <source>
        <strain evidence="2">ATCC 10573 / BCRC 21748 / CBS 615 / JCM 9827 / NBRC 10315 / NRRL Y-1498 / VKM Y-70</strain>
    </source>
</reference>
<keyword evidence="2" id="KW-1185">Reference proteome</keyword>
<proteinExistence type="predicted"/>
<dbReference type="HOGENOM" id="CLU_2903988_0_0_1"/>
<sequence>MAKLSDAENIELYSATAWTDRIEIILHNFADAVRWMTSGIYIVTVRSVFIDLQDFIQAIYVH</sequence>
<accession>G3B3B0</accession>
<dbReference type="EMBL" id="GL996521">
    <property type="protein sequence ID" value="EGV64125.1"/>
    <property type="molecule type" value="Genomic_DNA"/>
</dbReference>
<dbReference type="Proteomes" id="UP000000707">
    <property type="component" value="Unassembled WGS sequence"/>
</dbReference>
<gene>
    <name evidence="1" type="ORF">CANTEDRAFT_114150</name>
</gene>
<dbReference type="AlphaFoldDB" id="G3B3B0"/>
<organism evidence="2">
    <name type="scientific">Candida tenuis (strain ATCC 10573 / BCRC 21748 / CBS 615 / JCM 9827 / NBRC 10315 / NRRL Y-1498 / VKM Y-70)</name>
    <name type="common">Yeast</name>
    <name type="synonym">Yamadazyma tenuis</name>
    <dbReference type="NCBI Taxonomy" id="590646"/>
    <lineage>
        <taxon>Eukaryota</taxon>
        <taxon>Fungi</taxon>
        <taxon>Dikarya</taxon>
        <taxon>Ascomycota</taxon>
        <taxon>Saccharomycotina</taxon>
        <taxon>Pichiomycetes</taxon>
        <taxon>Debaryomycetaceae</taxon>
        <taxon>Yamadazyma</taxon>
    </lineage>
</organism>
<evidence type="ECO:0000313" key="1">
    <source>
        <dbReference type="EMBL" id="EGV64125.1"/>
    </source>
</evidence>